<evidence type="ECO:0000313" key="2">
    <source>
        <dbReference type="EMBL" id="WQH16139.1"/>
    </source>
</evidence>
<organism evidence="2 3">
    <name type="scientific">Guyparkeria halophila</name>
    <dbReference type="NCBI Taxonomy" id="47960"/>
    <lineage>
        <taxon>Bacteria</taxon>
        <taxon>Pseudomonadati</taxon>
        <taxon>Pseudomonadota</taxon>
        <taxon>Gammaproteobacteria</taxon>
        <taxon>Chromatiales</taxon>
        <taxon>Thioalkalibacteraceae</taxon>
        <taxon>Guyparkeria</taxon>
    </lineage>
</organism>
<evidence type="ECO:0000313" key="3">
    <source>
        <dbReference type="Proteomes" id="UP001327459"/>
    </source>
</evidence>
<feature type="region of interest" description="Disordered" evidence="1">
    <location>
        <begin position="111"/>
        <end position="141"/>
    </location>
</feature>
<dbReference type="InterPro" id="IPR009752">
    <property type="entry name" value="Phage_Mu_GpJ"/>
</dbReference>
<dbReference type="Pfam" id="PF07030">
    <property type="entry name" value="Phage_Mu_Gp36"/>
    <property type="match status" value="1"/>
</dbReference>
<gene>
    <name evidence="2" type="ORF">SR882_10290</name>
</gene>
<sequence length="141" mass="15531">MAYIALADLTERYGDEIVQWADRDNDGQPDPDFIAAVLADVDAEIDAHLAGRYKLPLTNIPRILVRLATALTRERLATANGARLDEEDPVRREADGARQTLREIAAGRAHIGTPQPDSTIGRVQMKSGGRHWGRNESTGYL</sequence>
<proteinExistence type="predicted"/>
<protein>
    <submittedName>
        <fullName evidence="2">DUF1320 domain-containing protein</fullName>
    </submittedName>
</protein>
<dbReference type="EMBL" id="CP140153">
    <property type="protein sequence ID" value="WQH16139.1"/>
    <property type="molecule type" value="Genomic_DNA"/>
</dbReference>
<name>A0ABZ0YVF0_9GAMM</name>
<dbReference type="RefSeq" id="WP_322521154.1">
    <property type="nucleotide sequence ID" value="NZ_CP140153.1"/>
</dbReference>
<evidence type="ECO:0000256" key="1">
    <source>
        <dbReference type="SAM" id="MobiDB-lite"/>
    </source>
</evidence>
<accession>A0ABZ0YVF0</accession>
<dbReference type="Proteomes" id="UP001327459">
    <property type="component" value="Chromosome"/>
</dbReference>
<keyword evidence="3" id="KW-1185">Reference proteome</keyword>
<reference evidence="2 3" key="1">
    <citation type="submission" date="2023-11" db="EMBL/GenBank/DDBJ databases">
        <title>MicrobeMod: A computational toolkit for identifying prokaryotic methylation and restriction-modification with nanopore sequencing.</title>
        <authorList>
            <person name="Crits-Christoph A."/>
            <person name="Kang S.C."/>
            <person name="Lee H."/>
            <person name="Ostrov N."/>
        </authorList>
    </citation>
    <scope>NUCLEOTIDE SEQUENCE [LARGE SCALE GENOMIC DNA]</scope>
    <source>
        <strain evidence="2 3">ATCC 49870</strain>
    </source>
</reference>